<evidence type="ECO:0000313" key="3">
    <source>
        <dbReference type="WBParaSite" id="ACRNAN_scaffold2207.g11686.t1"/>
    </source>
</evidence>
<keyword evidence="2" id="KW-1185">Reference proteome</keyword>
<feature type="domain" description="F-box" evidence="1">
    <location>
        <begin position="57"/>
        <end position="92"/>
    </location>
</feature>
<dbReference type="AlphaFoldDB" id="A0A914DCV7"/>
<evidence type="ECO:0000259" key="1">
    <source>
        <dbReference type="Pfam" id="PF00646"/>
    </source>
</evidence>
<dbReference type="InterPro" id="IPR001810">
    <property type="entry name" value="F-box_dom"/>
</dbReference>
<reference evidence="3" key="1">
    <citation type="submission" date="2022-11" db="UniProtKB">
        <authorList>
            <consortium name="WormBaseParasite"/>
        </authorList>
    </citation>
    <scope>IDENTIFICATION</scope>
</reference>
<dbReference type="Proteomes" id="UP000887540">
    <property type="component" value="Unplaced"/>
</dbReference>
<dbReference type="SUPFAM" id="SSF81383">
    <property type="entry name" value="F-box domain"/>
    <property type="match status" value="1"/>
</dbReference>
<proteinExistence type="predicted"/>
<evidence type="ECO:0000313" key="2">
    <source>
        <dbReference type="Proteomes" id="UP000887540"/>
    </source>
</evidence>
<protein>
    <submittedName>
        <fullName evidence="3">F-box domain-containing protein</fullName>
    </submittedName>
</protein>
<name>A0A914DCV7_9BILA</name>
<organism evidence="2 3">
    <name type="scientific">Acrobeloides nanus</name>
    <dbReference type="NCBI Taxonomy" id="290746"/>
    <lineage>
        <taxon>Eukaryota</taxon>
        <taxon>Metazoa</taxon>
        <taxon>Ecdysozoa</taxon>
        <taxon>Nematoda</taxon>
        <taxon>Chromadorea</taxon>
        <taxon>Rhabditida</taxon>
        <taxon>Tylenchina</taxon>
        <taxon>Cephalobomorpha</taxon>
        <taxon>Cephaloboidea</taxon>
        <taxon>Cephalobidae</taxon>
        <taxon>Acrobeloides</taxon>
    </lineage>
</organism>
<dbReference type="WBParaSite" id="ACRNAN_scaffold2207.g11686.t1">
    <property type="protein sequence ID" value="ACRNAN_scaffold2207.g11686.t1"/>
    <property type="gene ID" value="ACRNAN_scaffold2207.g11686"/>
</dbReference>
<sequence>MDHMGSRSKEKHDPDERINEILSSVARAAPLYMSPIKESLQKILYEGPPIIKPKMISNELVCEVFSFLNRNEVEKCQLISQSWCNIVNKHNDYMPLYIKRFLRVQFKNVPEDQPVISFGFVDLQFSPILEYKPKSEEEKKINFISIEGIKNLDKVVFESLDIGGVDRLNITEEKCRHVIEILEEVKKLRNGRKIKLICFRIFNEKIMYRLLDTALEVYKTNIRLEDWVLNMAELTFQSKFVKIHVKSPNVTSESLLHFASNCIFDNPHKYKVQICTSEQHLGSFINFCEKWFDIYANAIDPRIFVNRYCFRKYRAVQ</sequence>
<dbReference type="Pfam" id="PF00646">
    <property type="entry name" value="F-box"/>
    <property type="match status" value="1"/>
</dbReference>
<dbReference type="InterPro" id="IPR036047">
    <property type="entry name" value="F-box-like_dom_sf"/>
</dbReference>
<accession>A0A914DCV7</accession>